<proteinExistence type="predicted"/>
<dbReference type="InterPro" id="IPR009499">
    <property type="entry name" value="AllG-like"/>
</dbReference>
<dbReference type="Pfam" id="PF06545">
    <property type="entry name" value="AllG"/>
    <property type="match status" value="1"/>
</dbReference>
<evidence type="ECO:0000313" key="1">
    <source>
        <dbReference type="EMBL" id="PKK91123.1"/>
    </source>
</evidence>
<dbReference type="Gene3D" id="1.10.10.660">
    <property type="entry name" value="conserved protein of unknown function from Enterococcus faecalis V583"/>
    <property type="match status" value="1"/>
</dbReference>
<organism evidence="1 2">
    <name type="scientific">Candidatus Wallbacteria bacterium HGW-Wallbacteria-1</name>
    <dbReference type="NCBI Taxonomy" id="2013854"/>
    <lineage>
        <taxon>Bacteria</taxon>
        <taxon>Candidatus Walliibacteriota</taxon>
    </lineage>
</organism>
<protein>
    <recommendedName>
        <fullName evidence="3">DUF1116 domain-containing protein</fullName>
    </recommendedName>
</protein>
<accession>A0A2N1PS12</accession>
<name>A0A2N1PS12_9BACT</name>
<evidence type="ECO:0008006" key="3">
    <source>
        <dbReference type="Google" id="ProtNLM"/>
    </source>
</evidence>
<dbReference type="Gene3D" id="3.90.1700.10">
    <property type="entry name" value="v583 domain like"/>
    <property type="match status" value="1"/>
</dbReference>
<dbReference type="InterPro" id="IPR024033">
    <property type="entry name" value="OXTCase_su_AllG_h-dom"/>
</dbReference>
<reference evidence="1 2" key="1">
    <citation type="journal article" date="2017" name="ISME J.">
        <title>Potential for microbial H2 and metal transformations associated with novel bacteria and archaea in deep terrestrial subsurface sediments.</title>
        <authorList>
            <person name="Hernsdorf A.W."/>
            <person name="Amano Y."/>
            <person name="Miyakawa K."/>
            <person name="Ise K."/>
            <person name="Suzuki Y."/>
            <person name="Anantharaman K."/>
            <person name="Probst A."/>
            <person name="Burstein D."/>
            <person name="Thomas B.C."/>
            <person name="Banfield J.F."/>
        </authorList>
    </citation>
    <scope>NUCLEOTIDE SEQUENCE [LARGE SCALE GENOMIC DNA]</scope>
    <source>
        <strain evidence="1">HGW-Wallbacteria-1</strain>
    </source>
</reference>
<dbReference type="EMBL" id="PGXC01000003">
    <property type="protein sequence ID" value="PKK91123.1"/>
    <property type="molecule type" value="Genomic_DNA"/>
</dbReference>
<dbReference type="Gene3D" id="3.90.1710.10">
    <property type="entry name" value="Enterococcus faecalis V583 domain"/>
    <property type="match status" value="1"/>
</dbReference>
<comment type="caution">
    <text evidence="1">The sequence shown here is derived from an EMBL/GenBank/DDBJ whole genome shotgun (WGS) entry which is preliminary data.</text>
</comment>
<dbReference type="Proteomes" id="UP000233256">
    <property type="component" value="Unassembled WGS sequence"/>
</dbReference>
<evidence type="ECO:0000313" key="2">
    <source>
        <dbReference type="Proteomes" id="UP000233256"/>
    </source>
</evidence>
<sequence length="417" mass="44851">MNLAEKIAKANGEAVERLSSAQPVLIDIKQAKEIFPDMKPNEVYHAGPPVSWEKMCGPVRGAIMGAMVYEGIAKTVDDAAAMAAAGEIIFSPCHHHSSVGPMAGVVSPSMYMFVVKNETFGNLAYCTINEGLGKVLRFGAYGPDVVERLKWMEEILAPALRKAVLRSGGINIKNLTSQALLMGDECHNRNVAGTSLFLKEILPHLIETSTDMETLKKITDFISGNVHFFLNISMPACKATADTIHGLEHCTIMSAMARNGTEIGIRIAGLGDQWFTSPSGNPRGLYFAGFSEEDSNPDLGDSTISETAGIGGFAMACAPAIVKFIGGKPADAVTFTREMYDICTGRHRDFQIPYFDFAGAPVGVDIRKVVETGVTPFINTGIAHREPGIGQIGAGILRAPLEMFEEALLAFEAKYGR</sequence>
<dbReference type="AlphaFoldDB" id="A0A2N1PS12"/>
<gene>
    <name evidence="1" type="ORF">CVV64_04970</name>
</gene>